<evidence type="ECO:0000256" key="6">
    <source>
        <dbReference type="ARBA" id="ARBA00023139"/>
    </source>
</evidence>
<feature type="domain" description="Spore germination protein N-terminal" evidence="9">
    <location>
        <begin position="25"/>
        <end position="199"/>
    </location>
</feature>
<evidence type="ECO:0000259" key="8">
    <source>
        <dbReference type="Pfam" id="PF05504"/>
    </source>
</evidence>
<evidence type="ECO:0000313" key="11">
    <source>
        <dbReference type="Proteomes" id="UP000304148"/>
    </source>
</evidence>
<evidence type="ECO:0000256" key="5">
    <source>
        <dbReference type="ARBA" id="ARBA00023136"/>
    </source>
</evidence>
<dbReference type="Proteomes" id="UP000304148">
    <property type="component" value="Chromosome"/>
</dbReference>
<dbReference type="GO" id="GO:0009847">
    <property type="term" value="P:spore germination"/>
    <property type="evidence" value="ECO:0007669"/>
    <property type="project" value="InterPro"/>
</dbReference>
<comment type="subcellular location">
    <subcellularLocation>
        <location evidence="1">Membrane</location>
        <topology evidence="1">Lipid-anchor</topology>
    </subcellularLocation>
</comment>
<dbReference type="Pfam" id="PF05504">
    <property type="entry name" value="Spore_GerAC"/>
    <property type="match status" value="1"/>
</dbReference>
<evidence type="ECO:0000256" key="4">
    <source>
        <dbReference type="ARBA" id="ARBA00022729"/>
    </source>
</evidence>
<dbReference type="InterPro" id="IPR008844">
    <property type="entry name" value="Spore_GerAC-like"/>
</dbReference>
<gene>
    <name evidence="10" type="ORF">PBLR_15134</name>
</gene>
<dbReference type="GO" id="GO:0016020">
    <property type="term" value="C:membrane"/>
    <property type="evidence" value="ECO:0007669"/>
    <property type="project" value="UniProtKB-SubCell"/>
</dbReference>
<keyword evidence="3" id="KW-0309">Germination</keyword>
<keyword evidence="7" id="KW-0449">Lipoprotein</keyword>
<proteinExistence type="inferred from homology"/>
<feature type="domain" description="Spore germination GerAC-like C-terminal" evidence="8">
    <location>
        <begin position="226"/>
        <end position="389"/>
    </location>
</feature>
<dbReference type="Gene3D" id="6.20.190.10">
    <property type="entry name" value="Nutrient germinant receptor protein C, domain 1"/>
    <property type="match status" value="1"/>
</dbReference>
<evidence type="ECO:0000256" key="7">
    <source>
        <dbReference type="ARBA" id="ARBA00023288"/>
    </source>
</evidence>
<reference evidence="11" key="1">
    <citation type="submission" date="2018-08" db="EMBL/GenBank/DDBJ databases">
        <authorList>
            <person name="Chevrot R."/>
        </authorList>
    </citation>
    <scope>NUCLEOTIDE SEQUENCE [LARGE SCALE GENOMIC DNA]</scope>
</reference>
<sequence>MKRRSVLLSCLLLLLLGLLVSGCWNRREMNDLAIAVGMGIDKAENGQYEVFVQVVDPSEVSARKPSGNRAPVTLYSAKGNTVFQAIRRMTTITPRKVYFSHLRIFVFGEEMAREGISKPLDFLSRDQELRTDFYLVVAKGATARDILNFYTPLDKIPANKMYKSLEVSDKTWAPTVGVRLDDLITNLTSYGKDAVLTGILIQGDSEAAKKKENVELIETQALLKYSGIAIFKGDRLVGWMNEAESKGYSNLTDNLQNTYVQVPCKSGGKAGVEVMRSKTKVKAKVVNNRPEINVFMRTEANVADVECNIDTSKQSTLDQLEKAAEQVMINQSTKSLQRAQAVSADIFGFGEAVHRAYPRYWNQHKERWAELFKELPVHIQVDLKIVRTGTIGNSFLRDVKE</sequence>
<dbReference type="PANTHER" id="PTHR35789:SF1">
    <property type="entry name" value="SPORE GERMINATION PROTEIN B3"/>
    <property type="match status" value="1"/>
</dbReference>
<keyword evidence="4" id="KW-0732">Signal</keyword>
<evidence type="ECO:0000313" key="10">
    <source>
        <dbReference type="EMBL" id="SYX86708.1"/>
    </source>
</evidence>
<comment type="similarity">
    <text evidence="2">Belongs to the GerABKC lipoprotein family.</text>
</comment>
<evidence type="ECO:0000259" key="9">
    <source>
        <dbReference type="Pfam" id="PF25198"/>
    </source>
</evidence>
<dbReference type="AlphaFoldDB" id="A0A383RI53"/>
<dbReference type="InterPro" id="IPR057336">
    <property type="entry name" value="GerAC_N"/>
</dbReference>
<organism evidence="10 11">
    <name type="scientific">Paenibacillus alvei</name>
    <name type="common">Bacillus alvei</name>
    <dbReference type="NCBI Taxonomy" id="44250"/>
    <lineage>
        <taxon>Bacteria</taxon>
        <taxon>Bacillati</taxon>
        <taxon>Bacillota</taxon>
        <taxon>Bacilli</taxon>
        <taxon>Bacillales</taxon>
        <taxon>Paenibacillaceae</taxon>
        <taxon>Paenibacillus</taxon>
    </lineage>
</organism>
<dbReference type="Gene3D" id="3.30.300.210">
    <property type="entry name" value="Nutrient germinant receptor protein C, domain 3"/>
    <property type="match status" value="1"/>
</dbReference>
<dbReference type="InterPro" id="IPR046953">
    <property type="entry name" value="Spore_GerAC-like_C"/>
</dbReference>
<accession>A0A383RI53</accession>
<evidence type="ECO:0000256" key="2">
    <source>
        <dbReference type="ARBA" id="ARBA00007886"/>
    </source>
</evidence>
<dbReference type="InterPro" id="IPR038501">
    <property type="entry name" value="Spore_GerAC_C_sf"/>
</dbReference>
<dbReference type="Pfam" id="PF25198">
    <property type="entry name" value="Spore_GerAC_N"/>
    <property type="match status" value="1"/>
</dbReference>
<evidence type="ECO:0000256" key="3">
    <source>
        <dbReference type="ARBA" id="ARBA00022544"/>
    </source>
</evidence>
<keyword evidence="5" id="KW-0472">Membrane</keyword>
<dbReference type="PANTHER" id="PTHR35789">
    <property type="entry name" value="SPORE GERMINATION PROTEIN B3"/>
    <property type="match status" value="1"/>
</dbReference>
<evidence type="ECO:0000256" key="1">
    <source>
        <dbReference type="ARBA" id="ARBA00004635"/>
    </source>
</evidence>
<dbReference type="NCBIfam" id="TIGR02887">
    <property type="entry name" value="spore_ger_x_C"/>
    <property type="match status" value="1"/>
</dbReference>
<dbReference type="EMBL" id="LS992241">
    <property type="protein sequence ID" value="SYX86708.1"/>
    <property type="molecule type" value="Genomic_DNA"/>
</dbReference>
<keyword evidence="6" id="KW-0564">Palmitate</keyword>
<dbReference type="PROSITE" id="PS51257">
    <property type="entry name" value="PROKAR_LIPOPROTEIN"/>
    <property type="match status" value="1"/>
</dbReference>
<name>A0A383RI53_PAEAL</name>
<dbReference type="RefSeq" id="WP_138188553.1">
    <property type="nucleotide sequence ID" value="NZ_LS992241.1"/>
</dbReference>
<protein>
    <submittedName>
        <fullName evidence="10">Spore germination protein</fullName>
    </submittedName>
</protein>